<accession>A0ACA9RPQ4</accession>
<evidence type="ECO:0000313" key="1">
    <source>
        <dbReference type="EMBL" id="CAG8802600.1"/>
    </source>
</evidence>
<dbReference type="Proteomes" id="UP000789920">
    <property type="component" value="Unassembled WGS sequence"/>
</dbReference>
<feature type="non-terminal residue" evidence="1">
    <location>
        <position position="50"/>
    </location>
</feature>
<comment type="caution">
    <text evidence="1">The sequence shown here is derived from an EMBL/GenBank/DDBJ whole genome shotgun (WGS) entry which is preliminary data.</text>
</comment>
<proteinExistence type="predicted"/>
<feature type="non-terminal residue" evidence="1">
    <location>
        <position position="1"/>
    </location>
</feature>
<keyword evidence="2" id="KW-1185">Reference proteome</keyword>
<evidence type="ECO:0000313" key="2">
    <source>
        <dbReference type="Proteomes" id="UP000789920"/>
    </source>
</evidence>
<sequence length="50" mass="6007">YRELSPGAFSWILVRILARDIFFFLQLLGSRQTSKASWTWVWDFNDKLLN</sequence>
<gene>
    <name evidence="1" type="ORF">RPERSI_LOCUS21354</name>
</gene>
<reference evidence="1" key="1">
    <citation type="submission" date="2021-06" db="EMBL/GenBank/DDBJ databases">
        <authorList>
            <person name="Kallberg Y."/>
            <person name="Tangrot J."/>
            <person name="Rosling A."/>
        </authorList>
    </citation>
    <scope>NUCLEOTIDE SEQUENCE</scope>
    <source>
        <strain evidence="1">MA461A</strain>
    </source>
</reference>
<protein>
    <submittedName>
        <fullName evidence="1">6607_t:CDS:1</fullName>
    </submittedName>
</protein>
<name>A0ACA9RPQ4_9GLOM</name>
<organism evidence="1 2">
    <name type="scientific">Racocetra persica</name>
    <dbReference type="NCBI Taxonomy" id="160502"/>
    <lineage>
        <taxon>Eukaryota</taxon>
        <taxon>Fungi</taxon>
        <taxon>Fungi incertae sedis</taxon>
        <taxon>Mucoromycota</taxon>
        <taxon>Glomeromycotina</taxon>
        <taxon>Glomeromycetes</taxon>
        <taxon>Diversisporales</taxon>
        <taxon>Gigasporaceae</taxon>
        <taxon>Racocetra</taxon>
    </lineage>
</organism>
<dbReference type="EMBL" id="CAJVQC010062370">
    <property type="protein sequence ID" value="CAG8802600.1"/>
    <property type="molecule type" value="Genomic_DNA"/>
</dbReference>